<dbReference type="AlphaFoldDB" id="A0AAJ1WXP2"/>
<feature type="compositionally biased region" description="Pro residues" evidence="1">
    <location>
        <begin position="112"/>
        <end position="121"/>
    </location>
</feature>
<comment type="caution">
    <text evidence="2">The sequence shown here is derived from an EMBL/GenBank/DDBJ whole genome shotgun (WGS) entry which is preliminary data.</text>
</comment>
<organism evidence="2 3">
    <name type="scientific">Methylobacterium brachiatum</name>
    <dbReference type="NCBI Taxonomy" id="269660"/>
    <lineage>
        <taxon>Bacteria</taxon>
        <taxon>Pseudomonadati</taxon>
        <taxon>Pseudomonadota</taxon>
        <taxon>Alphaproteobacteria</taxon>
        <taxon>Hyphomicrobiales</taxon>
        <taxon>Methylobacteriaceae</taxon>
        <taxon>Methylobacterium</taxon>
    </lineage>
</organism>
<name>A0AAJ1WXP2_9HYPH</name>
<proteinExistence type="predicted"/>
<dbReference type="EMBL" id="JAUSWL010000018">
    <property type="protein sequence ID" value="MDQ0546809.1"/>
    <property type="molecule type" value="Genomic_DNA"/>
</dbReference>
<feature type="region of interest" description="Disordered" evidence="1">
    <location>
        <begin position="88"/>
        <end position="152"/>
    </location>
</feature>
<feature type="compositionally biased region" description="Low complexity" evidence="1">
    <location>
        <begin position="88"/>
        <end position="97"/>
    </location>
</feature>
<dbReference type="RefSeq" id="WP_007564043.1">
    <property type="nucleotide sequence ID" value="NZ_JARVWR010000020.1"/>
</dbReference>
<accession>A0AAJ1WXP2</accession>
<evidence type="ECO:0000313" key="2">
    <source>
        <dbReference type="EMBL" id="MDQ0546809.1"/>
    </source>
</evidence>
<sequence length="173" mass="18509">MAINLKRLRRDLGRLQGERPVGRAPGGRPLTGAMASVRALLPMLEQLRAEGFTWPEIAAALAAQGVMQTRGDSLVPITGRRVSALVASVRRQQGRQRQAAERRTRRGDLRPSPVPAAPPGAAPAEPRRLRLSTELTAGGASAPPASPNPISEEALRRAALESVKAILKKDNRT</sequence>
<reference evidence="2" key="1">
    <citation type="submission" date="2023-07" db="EMBL/GenBank/DDBJ databases">
        <title>Genomic Encyclopedia of Type Strains, Phase IV (KMG-IV): sequencing the most valuable type-strain genomes for metagenomic binning, comparative biology and taxonomic classification.</title>
        <authorList>
            <person name="Goeker M."/>
        </authorList>
    </citation>
    <scope>NUCLEOTIDE SEQUENCE</scope>
    <source>
        <strain evidence="2">DSM 19569</strain>
    </source>
</reference>
<feature type="compositionally biased region" description="Basic and acidic residues" evidence="1">
    <location>
        <begin position="98"/>
        <end position="109"/>
    </location>
</feature>
<evidence type="ECO:0000256" key="1">
    <source>
        <dbReference type="SAM" id="MobiDB-lite"/>
    </source>
</evidence>
<dbReference type="Proteomes" id="UP001223420">
    <property type="component" value="Unassembled WGS sequence"/>
</dbReference>
<protein>
    <submittedName>
        <fullName evidence="2">Uncharacterized protein</fullName>
    </submittedName>
</protein>
<evidence type="ECO:0000313" key="3">
    <source>
        <dbReference type="Proteomes" id="UP001223420"/>
    </source>
</evidence>
<gene>
    <name evidence="2" type="ORF">QO001_005761</name>
</gene>